<organism evidence="1 2">
    <name type="scientific">Ulvibacter antarcticus</name>
    <dbReference type="NCBI Taxonomy" id="442714"/>
    <lineage>
        <taxon>Bacteria</taxon>
        <taxon>Pseudomonadati</taxon>
        <taxon>Bacteroidota</taxon>
        <taxon>Flavobacteriia</taxon>
        <taxon>Flavobacteriales</taxon>
        <taxon>Flavobacteriaceae</taxon>
        <taxon>Ulvibacter</taxon>
    </lineage>
</organism>
<evidence type="ECO:0000313" key="1">
    <source>
        <dbReference type="EMBL" id="RMA64875.1"/>
    </source>
</evidence>
<dbReference type="AlphaFoldDB" id="A0A3L9Z3J2"/>
<keyword evidence="2" id="KW-1185">Reference proteome</keyword>
<dbReference type="PROSITE" id="PS51257">
    <property type="entry name" value="PROKAR_LIPOPROTEIN"/>
    <property type="match status" value="1"/>
</dbReference>
<dbReference type="EMBL" id="REFC01000012">
    <property type="protein sequence ID" value="RMA64875.1"/>
    <property type="molecule type" value="Genomic_DNA"/>
</dbReference>
<evidence type="ECO:0008006" key="3">
    <source>
        <dbReference type="Google" id="ProtNLM"/>
    </source>
</evidence>
<comment type="caution">
    <text evidence="1">The sequence shown here is derived from an EMBL/GenBank/DDBJ whole genome shotgun (WGS) entry which is preliminary data.</text>
</comment>
<proteinExistence type="predicted"/>
<dbReference type="RefSeq" id="WP_121907402.1">
    <property type="nucleotide sequence ID" value="NZ_REFC01000012.1"/>
</dbReference>
<reference evidence="1 2" key="1">
    <citation type="submission" date="2018-10" db="EMBL/GenBank/DDBJ databases">
        <title>Genomic Encyclopedia of Archaeal and Bacterial Type Strains, Phase II (KMG-II): from individual species to whole genera.</title>
        <authorList>
            <person name="Goeker M."/>
        </authorList>
    </citation>
    <scope>NUCLEOTIDE SEQUENCE [LARGE SCALE GENOMIC DNA]</scope>
    <source>
        <strain evidence="1 2">DSM 23424</strain>
    </source>
</reference>
<protein>
    <recommendedName>
        <fullName evidence="3">Deoxyribose-phosphate aldolase</fullName>
    </recommendedName>
</protein>
<dbReference type="OrthoDB" id="982433at2"/>
<accession>A0A3L9Z3J2</accession>
<sequence>MKLYTILICLILIVSCKEKEPVVTAQSIVDKAISNVCGTQCDQRIVEFKFRDKQYKSELNGGEYSLERMFKDSTNVIHDKLTNNGFTRLINGSEYVVADSMRTRYEEAVNSVHYFVQLPYGLNAPAVMKELIGETTIKAKDYYVIGVTFSEEGGGVDFDDSFVYWIHKTNYTVDYLAYKYFTNGGGIRFREAYNERKVNGIRFVDYNNYKPDSIDTKLTELTSLFEAGQLTLLSKIESEEVKVTLTGTSQP</sequence>
<name>A0A3L9Z3J2_9FLAO</name>
<evidence type="ECO:0000313" key="2">
    <source>
        <dbReference type="Proteomes" id="UP000271339"/>
    </source>
</evidence>
<gene>
    <name evidence="1" type="ORF">BXY75_1760</name>
</gene>
<dbReference type="InterPro" id="IPR045444">
    <property type="entry name" value="DUF6503"/>
</dbReference>
<dbReference type="Proteomes" id="UP000271339">
    <property type="component" value="Unassembled WGS sequence"/>
</dbReference>
<dbReference type="Pfam" id="PF20113">
    <property type="entry name" value="DUF6503"/>
    <property type="match status" value="1"/>
</dbReference>